<evidence type="ECO:0000256" key="1">
    <source>
        <dbReference type="SAM" id="Coils"/>
    </source>
</evidence>
<evidence type="ECO:0000313" key="3">
    <source>
        <dbReference type="EMBL" id="CAG2249860.1"/>
    </source>
</evidence>
<dbReference type="AlphaFoldDB" id="A0A8S3UXG2"/>
<accession>A0A8S3UXG2</accession>
<dbReference type="Proteomes" id="UP000683360">
    <property type="component" value="Unassembled WGS sequence"/>
</dbReference>
<organism evidence="3 4">
    <name type="scientific">Mytilus edulis</name>
    <name type="common">Blue mussel</name>
    <dbReference type="NCBI Taxonomy" id="6550"/>
    <lineage>
        <taxon>Eukaryota</taxon>
        <taxon>Metazoa</taxon>
        <taxon>Spiralia</taxon>
        <taxon>Lophotrochozoa</taxon>
        <taxon>Mollusca</taxon>
        <taxon>Bivalvia</taxon>
        <taxon>Autobranchia</taxon>
        <taxon>Pteriomorphia</taxon>
        <taxon>Mytilida</taxon>
        <taxon>Mytiloidea</taxon>
        <taxon>Mytilidae</taxon>
        <taxon>Mytilinae</taxon>
        <taxon>Mytilus</taxon>
    </lineage>
</organism>
<keyword evidence="4" id="KW-1185">Reference proteome</keyword>
<evidence type="ECO:0000313" key="4">
    <source>
        <dbReference type="Proteomes" id="UP000683360"/>
    </source>
</evidence>
<dbReference type="SUPFAM" id="SSF82199">
    <property type="entry name" value="SET domain"/>
    <property type="match status" value="1"/>
</dbReference>
<reference evidence="3" key="1">
    <citation type="submission" date="2021-03" db="EMBL/GenBank/DDBJ databases">
        <authorList>
            <person name="Bekaert M."/>
        </authorList>
    </citation>
    <scope>NUCLEOTIDE SEQUENCE</scope>
</reference>
<dbReference type="InterPro" id="IPR033467">
    <property type="entry name" value="Tesmin/TSO1-like_CXC"/>
</dbReference>
<gene>
    <name evidence="3" type="ORF">MEDL_61604</name>
</gene>
<dbReference type="InterPro" id="IPR046341">
    <property type="entry name" value="SET_dom_sf"/>
</dbReference>
<name>A0A8S3UXG2_MYTED</name>
<comment type="caution">
    <text evidence="3">The sequence shown here is derived from an EMBL/GenBank/DDBJ whole genome shotgun (WGS) entry which is preliminary data.</text>
</comment>
<keyword evidence="1" id="KW-0175">Coiled coil</keyword>
<protein>
    <submittedName>
        <fullName evidence="3">KIF4</fullName>
    </submittedName>
</protein>
<dbReference type="OrthoDB" id="3176171at2759"/>
<dbReference type="EMBL" id="CAJPWZ010003010">
    <property type="protein sequence ID" value="CAG2249860.1"/>
    <property type="molecule type" value="Genomic_DNA"/>
</dbReference>
<proteinExistence type="predicted"/>
<feature type="coiled-coil region" evidence="1">
    <location>
        <begin position="89"/>
        <end position="120"/>
    </location>
</feature>
<sequence length="344" mass="38768">MKTSDRESNSRKRFSLFCLSVCPSVCPSSGYVSDSYVTLDKDVRQRIKFQVSWSSFNSRLLAAVLQKNEGWLSMVNAASERSPGKFTPKQEEIDKLSKLHEEVQKKNDECESLKQHLTKAMYQGKSFALMPSIDADHEVASPFLTPKPKAKAKRKTMGTDESFMSEDEYFVAVSDEEDDVDEDKEVYSDEEWETVLTHKLTTKGRFKPKKDPSRNSITKCNCKGNCLKKICGCRKQGIVCSDHCKCSSQCRNIEQPGSTTNPDDDSISTTLNSTYNLEEKENISSQNSSANEFVEPMIPKRKSRTNNTSEIISSTEGATKREDYSLGVTAFLNLYSCKFINNVS</sequence>
<evidence type="ECO:0000259" key="2">
    <source>
        <dbReference type="SMART" id="SM01114"/>
    </source>
</evidence>
<dbReference type="SMART" id="SM01114">
    <property type="entry name" value="CXC"/>
    <property type="match status" value="1"/>
</dbReference>
<feature type="domain" description="Tesmin/TSO1-like CXC" evidence="2">
    <location>
        <begin position="215"/>
        <end position="256"/>
    </location>
</feature>